<accession>A0A1V4IK60</accession>
<sequence length="147" mass="17280">MFIEDNSKEKVYRDLIDLVFGICDEFILVIRKDISVTVNVNHVLEKLQSSLKEVKEQFEWPGTEYFGEQPALVYYYNTDNHAKETLKQVSNSFHEWVQPNLPEDLSFLKSGTPWLINTAHERESYILTDDKEEIDKILKIEGLKVRL</sequence>
<proteinExistence type="predicted"/>
<dbReference type="EMBL" id="MZGT01000041">
    <property type="protein sequence ID" value="OPJ60259.1"/>
    <property type="molecule type" value="Genomic_DNA"/>
</dbReference>
<dbReference type="STRING" id="225345.CLCHR_30240"/>
<protein>
    <recommendedName>
        <fullName evidence="3">Stage III sporulation protein AH</fullName>
    </recommendedName>
</protein>
<dbReference type="AlphaFoldDB" id="A0A1V4IK60"/>
<dbReference type="RefSeq" id="WP_079440644.1">
    <property type="nucleotide sequence ID" value="NZ_MZGT01000041.1"/>
</dbReference>
<keyword evidence="2" id="KW-1185">Reference proteome</keyword>
<comment type="caution">
    <text evidence="1">The sequence shown here is derived from an EMBL/GenBank/DDBJ whole genome shotgun (WGS) entry which is preliminary data.</text>
</comment>
<evidence type="ECO:0008006" key="3">
    <source>
        <dbReference type="Google" id="ProtNLM"/>
    </source>
</evidence>
<organism evidence="1 2">
    <name type="scientific">Clostridium chromiireducens</name>
    <dbReference type="NCBI Taxonomy" id="225345"/>
    <lineage>
        <taxon>Bacteria</taxon>
        <taxon>Bacillati</taxon>
        <taxon>Bacillota</taxon>
        <taxon>Clostridia</taxon>
        <taxon>Eubacteriales</taxon>
        <taxon>Clostridiaceae</taxon>
        <taxon>Clostridium</taxon>
    </lineage>
</organism>
<gene>
    <name evidence="1" type="ORF">CLCHR_30240</name>
</gene>
<evidence type="ECO:0000313" key="2">
    <source>
        <dbReference type="Proteomes" id="UP000191056"/>
    </source>
</evidence>
<reference evidence="1 2" key="1">
    <citation type="submission" date="2017-03" db="EMBL/GenBank/DDBJ databases">
        <title>Genome sequence of Clostridium chromiireducens DSM 23318.</title>
        <authorList>
            <person name="Poehlein A."/>
            <person name="Daniel R."/>
        </authorList>
    </citation>
    <scope>NUCLEOTIDE SEQUENCE [LARGE SCALE GENOMIC DNA]</scope>
    <source>
        <strain evidence="1 2">DSM 23318</strain>
    </source>
</reference>
<name>A0A1V4IK60_9CLOT</name>
<dbReference type="Proteomes" id="UP000191056">
    <property type="component" value="Unassembled WGS sequence"/>
</dbReference>
<evidence type="ECO:0000313" key="1">
    <source>
        <dbReference type="EMBL" id="OPJ60259.1"/>
    </source>
</evidence>
<dbReference type="OrthoDB" id="268235at2"/>